<feature type="compositionally biased region" description="Basic residues" evidence="1">
    <location>
        <begin position="622"/>
        <end position="633"/>
    </location>
</feature>
<feature type="compositionally biased region" description="Basic and acidic residues" evidence="1">
    <location>
        <begin position="415"/>
        <end position="434"/>
    </location>
</feature>
<feature type="compositionally biased region" description="Basic and acidic residues" evidence="1">
    <location>
        <begin position="603"/>
        <end position="618"/>
    </location>
</feature>
<name>A0A1A8Z6R7_PLAOA</name>
<dbReference type="Proteomes" id="UP000078550">
    <property type="component" value="Unassembled WGS sequence"/>
</dbReference>
<evidence type="ECO:0000313" key="3">
    <source>
        <dbReference type="Proteomes" id="UP000078550"/>
    </source>
</evidence>
<proteinExistence type="predicted"/>
<feature type="region of interest" description="Disordered" evidence="1">
    <location>
        <begin position="415"/>
        <end position="439"/>
    </location>
</feature>
<dbReference type="EMBL" id="FLRE01000145">
    <property type="protein sequence ID" value="SBT39559.1"/>
    <property type="molecule type" value="Genomic_DNA"/>
</dbReference>
<sequence length="960" mass="111751">MNGANVNDELDIVDYLLHKKEVKNIIENDGEDIRNFIISKKMNLTKEKNENIKNMKKLILRYPGIFVKTSIISRELEKNMQDSETLFGDINATHEKITKLFENDDYKREINDLKYSFDVDIPKNNLLNDIFKMPLLVHKYNEKENLQECIKCIKMCCKVRIHLHAYYNRNSNDEHVKHYLKTYEKSVEKEVEKTKKHVCDLIMKCENVDHLKIYLQYLSDIRNYFSLAVDITKMSKNSSNSEEKIPKSMNSSEEYNHLARKKKIYMNGSEEHNLLANKKNIYINSSANFINYDLSDKTNVDYVKDSFLTLKHYHILASVREQLGKKKNDCLLVNEIGKTFLQKIMNLKSIYEKLFNTVDANLYKHIIFIYYYALSLIHIKITQNDTSLITKKGNCVHNSGVNVCNNLKEEITHKASNNDRHDDNGDDCKEKSPLHENISSGEVNEMNSCASGKNAAGSSQDSFQAIPHTTTTNHFMNNSEKKTDNMTSAGEFKKYTNEGNIPNKDFSNPISTSKYPFLNLNSCIFNYMYYYVFFKEDEEVLLYSSEDDENEKKTKGSMDCGKFSNGWEINPICSSGGLVQKKSALLKNHFSFIEHLYEEEDKKRELKREREKKSKDWNISKQNKHGKPGKRNTQKCVHFNHYTAIQKFAQSKKINETVMDLLTYRRGQTTFFLEEKIENGLEGVEVSVMFGSALGKILIMYIYDFLQKNNYFFYENILFFDEKENSETSDGGGNISHIVREHIRNQRERFLKNRHEFFFNFKGEDTNEVKNDKLLGKFTQEYYLQKIKEKLKYPFLITYFCNIMFILKNIKQYVDKFLFTVILSFKEEEKGDKRGKFGNTECGSIPVIAFAIWSLGYLSFSPLPLSPLPLSSLPFSPLPLSPLPFSPLPLSPLPFSPFSFTHVLTFSRRKKFCKSSATSLLTRDLATWQPCPYPLPSLHAPIFSINRFTVENPPNIKCSF</sequence>
<evidence type="ECO:0000313" key="2">
    <source>
        <dbReference type="EMBL" id="SBT39559.1"/>
    </source>
</evidence>
<feature type="region of interest" description="Disordered" evidence="1">
    <location>
        <begin position="603"/>
        <end position="633"/>
    </location>
</feature>
<dbReference type="AlphaFoldDB" id="A0A1A8Z6R7"/>
<accession>A0A1A8Z6R7</accession>
<protein>
    <submittedName>
        <fullName evidence="2">Uncharacterized protein</fullName>
    </submittedName>
</protein>
<reference evidence="3" key="1">
    <citation type="submission" date="2016-05" db="EMBL/GenBank/DDBJ databases">
        <authorList>
            <person name="Naeem Raeece"/>
        </authorList>
    </citation>
    <scope>NUCLEOTIDE SEQUENCE [LARGE SCALE GENOMIC DNA]</scope>
</reference>
<evidence type="ECO:0000256" key="1">
    <source>
        <dbReference type="SAM" id="MobiDB-lite"/>
    </source>
</evidence>
<organism evidence="2 3">
    <name type="scientific">Plasmodium ovale wallikeri</name>
    <dbReference type="NCBI Taxonomy" id="864142"/>
    <lineage>
        <taxon>Eukaryota</taxon>
        <taxon>Sar</taxon>
        <taxon>Alveolata</taxon>
        <taxon>Apicomplexa</taxon>
        <taxon>Aconoidasida</taxon>
        <taxon>Haemosporida</taxon>
        <taxon>Plasmodiidae</taxon>
        <taxon>Plasmodium</taxon>
        <taxon>Plasmodium (Plasmodium)</taxon>
    </lineage>
</organism>
<gene>
    <name evidence="2" type="ORF">POVWA2_038000</name>
</gene>